<comment type="caution">
    <text evidence="7">The sequence shown here is derived from an EMBL/GenBank/DDBJ whole genome shotgun (WGS) entry which is preliminary data.</text>
</comment>
<feature type="compositionally biased region" description="Basic residues" evidence="5">
    <location>
        <begin position="817"/>
        <end position="830"/>
    </location>
</feature>
<evidence type="ECO:0000256" key="1">
    <source>
        <dbReference type="ARBA" id="ARBA00022723"/>
    </source>
</evidence>
<evidence type="ECO:0000256" key="2">
    <source>
        <dbReference type="ARBA" id="ARBA00022771"/>
    </source>
</evidence>
<feature type="compositionally biased region" description="Polar residues" evidence="5">
    <location>
        <begin position="800"/>
        <end position="815"/>
    </location>
</feature>
<keyword evidence="2" id="KW-0863">Zinc-finger</keyword>
<feature type="compositionally biased region" description="Basic and acidic residues" evidence="5">
    <location>
        <begin position="583"/>
        <end position="593"/>
    </location>
</feature>
<feature type="region of interest" description="Disordered" evidence="5">
    <location>
        <begin position="52"/>
        <end position="109"/>
    </location>
</feature>
<dbReference type="PANTHER" id="PTHR46462:SF3">
    <property type="entry name" value="UPSET, ISOFORM A"/>
    <property type="match status" value="1"/>
</dbReference>
<keyword evidence="3" id="KW-0862">Zinc</keyword>
<keyword evidence="1" id="KW-0479">Metal-binding</keyword>
<feature type="compositionally biased region" description="Low complexity" evidence="5">
    <location>
        <begin position="707"/>
        <end position="726"/>
    </location>
</feature>
<feature type="domain" description="Zinc finger PHD-type" evidence="6">
    <location>
        <begin position="180"/>
        <end position="226"/>
    </location>
</feature>
<dbReference type="InterPro" id="IPR013083">
    <property type="entry name" value="Znf_RING/FYVE/PHD"/>
</dbReference>
<name>A0ABR2K8V9_9EUKA</name>
<sequence length="906" mass="101419">MSLETASLLPGLDSEITRAQRDTIWSATGGSYLKGVWIEFPYLYIPSFAEVKKQTPPRQPPPRPSRSQVNPSTSTVGRPSRQSRNSANTINANNSNENSNNNTSSKEPHFLVQLPPPIVIKEDGSDPWTLHCVCEEKTGTGLLVGCEKCGCWQHAICVGLNMHTIPENYICELCGNRPIRCKCNNNLNYRFSIIQCSQCGYYVHRRCVGLHYGPLPRGDFICNFCGKSKFTYAKTRLSHSLKLIPNEDATFTFTQEKVESIPSYFLNGPFNDFLTIDIYEAKLKAREFCESFYDRFRSFFFICHPLNPNVISRKKRNNLFTSFINGTEQLCHLFYNFDHQTFLNVFDNLIYNDIYSPFTEPLQPYDMNCEITENTRFELARITNAVKFQSIPPYAKIEISKTGGLIARTELRQDQFIMLCDGLIGDLEEFNYDNGVNSSFFQIADTRLVLDTSHVLDSPLHSIQRSMSGNVVLKIIYIGDDVKCGLFVGRATLSAVKADDVVIMPGERLLFGIDFMPAVLEDISKWIGYHCPDVDEHGVGRPSSRDERERERDSHTSRQSDAGISGTSNGRGRPKPQGKYKAKKGDRDRDRDSSLSAAYSTKKPARNTKLKKRSSGSIVNQSLELSLFDLFDTESPSNFLFTVTDDVEEYKRRMEEAALHPQKAQQVPRRAHKSEISSRHSTPNKSEASYSNSNAVASASHHHQHHSNNNSGAISSSSSASSISQSARERRTSKSANAKNDSDDSDDNDDNDNSYYSEDDADEYIQSSKSKVSDTDSKSSSAFIPRSGSAPNAALFEKGSNATPSSNQDNAQENQARQHHHQRKGRSHLRSHGENSESVSQTASASNYGSEPSSSPAMQVYNARDILKLTDAFKKEIKEVESTNKYAALSIGDPIEVMKSLLNDDT</sequence>
<feature type="compositionally biased region" description="Polar residues" evidence="5">
    <location>
        <begin position="836"/>
        <end position="857"/>
    </location>
</feature>
<feature type="compositionally biased region" description="Acidic residues" evidence="5">
    <location>
        <begin position="743"/>
        <end position="763"/>
    </location>
</feature>
<dbReference type="InterPro" id="IPR001965">
    <property type="entry name" value="Znf_PHD"/>
</dbReference>
<organism evidence="7 8">
    <name type="scientific">Tritrichomonas musculus</name>
    <dbReference type="NCBI Taxonomy" id="1915356"/>
    <lineage>
        <taxon>Eukaryota</taxon>
        <taxon>Metamonada</taxon>
        <taxon>Parabasalia</taxon>
        <taxon>Tritrichomonadida</taxon>
        <taxon>Tritrichomonadidae</taxon>
        <taxon>Tritrichomonas</taxon>
    </lineage>
</organism>
<evidence type="ECO:0000256" key="4">
    <source>
        <dbReference type="ARBA" id="ARBA00022853"/>
    </source>
</evidence>
<protein>
    <recommendedName>
        <fullName evidence="6">Zinc finger PHD-type domain-containing protein</fullName>
    </recommendedName>
</protein>
<evidence type="ECO:0000313" key="8">
    <source>
        <dbReference type="Proteomes" id="UP001470230"/>
    </source>
</evidence>
<dbReference type="Pfam" id="PF20826">
    <property type="entry name" value="PHD_5"/>
    <property type="match status" value="1"/>
</dbReference>
<dbReference type="InterPro" id="IPR011011">
    <property type="entry name" value="Znf_FYVE_PHD"/>
</dbReference>
<keyword evidence="8" id="KW-1185">Reference proteome</keyword>
<reference evidence="7 8" key="1">
    <citation type="submission" date="2024-04" db="EMBL/GenBank/DDBJ databases">
        <title>Tritrichomonas musculus Genome.</title>
        <authorList>
            <person name="Alves-Ferreira E."/>
            <person name="Grigg M."/>
            <person name="Lorenzi H."/>
            <person name="Galac M."/>
        </authorList>
    </citation>
    <scope>NUCLEOTIDE SEQUENCE [LARGE SCALE GENOMIC DNA]</scope>
    <source>
        <strain evidence="7 8">EAF2021</strain>
    </source>
</reference>
<dbReference type="SMART" id="SM00249">
    <property type="entry name" value="PHD"/>
    <property type="match status" value="2"/>
</dbReference>
<dbReference type="EMBL" id="JAPFFF010000006">
    <property type="protein sequence ID" value="KAK8887311.1"/>
    <property type="molecule type" value="Genomic_DNA"/>
</dbReference>
<feature type="region of interest" description="Disordered" evidence="5">
    <location>
        <begin position="656"/>
        <end position="857"/>
    </location>
</feature>
<feature type="compositionally biased region" description="Polar residues" evidence="5">
    <location>
        <begin position="73"/>
        <end position="82"/>
    </location>
</feature>
<proteinExistence type="predicted"/>
<feature type="compositionally biased region" description="Polar residues" evidence="5">
    <location>
        <begin position="559"/>
        <end position="570"/>
    </location>
</feature>
<feature type="compositionally biased region" description="Basic residues" evidence="5">
    <location>
        <begin position="603"/>
        <end position="614"/>
    </location>
</feature>
<evidence type="ECO:0000256" key="5">
    <source>
        <dbReference type="SAM" id="MobiDB-lite"/>
    </source>
</evidence>
<feature type="compositionally biased region" description="Basic residues" evidence="5">
    <location>
        <begin position="572"/>
        <end position="582"/>
    </location>
</feature>
<dbReference type="PANTHER" id="PTHR46462">
    <property type="entry name" value="UPSET, ISOFORM A"/>
    <property type="match status" value="1"/>
</dbReference>
<feature type="region of interest" description="Disordered" evidence="5">
    <location>
        <begin position="537"/>
        <end position="617"/>
    </location>
</feature>
<feature type="domain" description="Zinc finger PHD-type" evidence="6">
    <location>
        <begin position="131"/>
        <end position="175"/>
    </location>
</feature>
<gene>
    <name evidence="7" type="ORF">M9Y10_038349</name>
</gene>
<dbReference type="Gene3D" id="3.30.40.10">
    <property type="entry name" value="Zinc/RING finger domain, C3HC4 (zinc finger)"/>
    <property type="match status" value="2"/>
</dbReference>
<accession>A0ABR2K8V9</accession>
<evidence type="ECO:0000259" key="6">
    <source>
        <dbReference type="SMART" id="SM00249"/>
    </source>
</evidence>
<dbReference type="SUPFAM" id="SSF57903">
    <property type="entry name" value="FYVE/PHD zinc finger"/>
    <property type="match status" value="2"/>
</dbReference>
<feature type="compositionally biased region" description="Low complexity" evidence="5">
    <location>
        <begin position="83"/>
        <end position="105"/>
    </location>
</feature>
<evidence type="ECO:0000256" key="3">
    <source>
        <dbReference type="ARBA" id="ARBA00022833"/>
    </source>
</evidence>
<keyword evidence="4" id="KW-0156">Chromatin regulator</keyword>
<dbReference type="Proteomes" id="UP001470230">
    <property type="component" value="Unassembled WGS sequence"/>
</dbReference>
<feature type="compositionally biased region" description="Low complexity" evidence="5">
    <location>
        <begin position="686"/>
        <end position="699"/>
    </location>
</feature>
<feature type="compositionally biased region" description="Basic and acidic residues" evidence="5">
    <location>
        <begin position="537"/>
        <end position="558"/>
    </location>
</feature>
<dbReference type="CDD" id="cd15489">
    <property type="entry name" value="PHD_SF"/>
    <property type="match status" value="1"/>
</dbReference>
<evidence type="ECO:0000313" key="7">
    <source>
        <dbReference type="EMBL" id="KAK8887311.1"/>
    </source>
</evidence>